<comment type="similarity">
    <text evidence="2">Belongs to the mitochondrion-specific ribosomal protein mS23 family.</text>
</comment>
<accession>A0A3A2ZXQ1</accession>
<evidence type="ECO:0000256" key="8">
    <source>
        <dbReference type="SAM" id="MobiDB-lite"/>
    </source>
</evidence>
<dbReference type="PIRSF" id="PIRSF029764">
    <property type="entry name" value="RSM25"/>
    <property type="match status" value="1"/>
</dbReference>
<dbReference type="PANTHER" id="PTHR37799:SF1">
    <property type="entry name" value="SMALL RIBOSOMAL SUBUNIT PROTEIN MS23"/>
    <property type="match status" value="1"/>
</dbReference>
<keyword evidence="5 7" id="KW-0496">Mitochondrion</keyword>
<dbReference type="GO" id="GO:0005763">
    <property type="term" value="C:mitochondrial small ribosomal subunit"/>
    <property type="evidence" value="ECO:0007669"/>
    <property type="project" value="UniProtKB-UniRule"/>
</dbReference>
<dbReference type="GO" id="GO:0003735">
    <property type="term" value="F:structural constituent of ribosome"/>
    <property type="evidence" value="ECO:0007669"/>
    <property type="project" value="UniProtKB-UniRule"/>
</dbReference>
<name>A0A3A2ZXQ1_9EURO</name>
<keyword evidence="6 7" id="KW-0687">Ribonucleoprotein</keyword>
<evidence type="ECO:0000313" key="9">
    <source>
        <dbReference type="EMBL" id="RJE27093.1"/>
    </source>
</evidence>
<dbReference type="Pfam" id="PF13741">
    <property type="entry name" value="MRP-S25"/>
    <property type="match status" value="1"/>
</dbReference>
<feature type="region of interest" description="Disordered" evidence="8">
    <location>
        <begin position="224"/>
        <end position="258"/>
    </location>
</feature>
<evidence type="ECO:0000256" key="4">
    <source>
        <dbReference type="ARBA" id="ARBA00022980"/>
    </source>
</evidence>
<evidence type="ECO:0000256" key="1">
    <source>
        <dbReference type="ARBA" id="ARBA00004173"/>
    </source>
</evidence>
<evidence type="ECO:0000256" key="6">
    <source>
        <dbReference type="ARBA" id="ARBA00023274"/>
    </source>
</evidence>
<keyword evidence="4 7" id="KW-0689">Ribosomal protein</keyword>
<evidence type="ECO:0000256" key="5">
    <source>
        <dbReference type="ARBA" id="ARBA00023128"/>
    </source>
</evidence>
<dbReference type="Proteomes" id="UP000266188">
    <property type="component" value="Unassembled WGS sequence"/>
</dbReference>
<proteinExistence type="inferred from homology"/>
<protein>
    <recommendedName>
        <fullName evidence="7">37S ribosomal protein S25, mitochondrial</fullName>
    </recommendedName>
</protein>
<dbReference type="STRING" id="2070753.A0A3A2ZXQ1"/>
<evidence type="ECO:0000256" key="3">
    <source>
        <dbReference type="ARBA" id="ARBA00011526"/>
    </source>
</evidence>
<dbReference type="PANTHER" id="PTHR37799">
    <property type="entry name" value="37S RIBOSOMAL PROTEIN S25, MITOCHONDRIAL"/>
    <property type="match status" value="1"/>
</dbReference>
<keyword evidence="10" id="KW-1185">Reference proteome</keyword>
<dbReference type="EMBL" id="MVGC01000009">
    <property type="protein sequence ID" value="RJE27093.1"/>
    <property type="molecule type" value="Genomic_DNA"/>
</dbReference>
<evidence type="ECO:0000256" key="7">
    <source>
        <dbReference type="PIRNR" id="PIRNR029764"/>
    </source>
</evidence>
<dbReference type="OrthoDB" id="5542239at2759"/>
<reference evidence="10" key="1">
    <citation type="submission" date="2017-02" db="EMBL/GenBank/DDBJ databases">
        <authorList>
            <person name="Tafer H."/>
            <person name="Lopandic K."/>
        </authorList>
    </citation>
    <scope>NUCLEOTIDE SEQUENCE [LARGE SCALE GENOMIC DNA]</scope>
    <source>
        <strain evidence="10">CBS 366.77</strain>
    </source>
</reference>
<evidence type="ECO:0000256" key="2">
    <source>
        <dbReference type="ARBA" id="ARBA00009864"/>
    </source>
</evidence>
<gene>
    <name evidence="9" type="ORF">PHISCL_00560</name>
</gene>
<sequence length="258" mass="30113">MGKYNFSALRVRQTVINQRANGKFDKLPEWVDVINQIPPSQVVVRNLPQRHPIVSRRLKQKPESTNPRIKDKVYDQPIKPSRMFQPLPIKFEEDKLRSNFFRDHPWELARPRVVVESSGKDFERYDWSRIQQPGKQLDGESVVQRQLWLLNNVPNMTKGNAYDIARREFYLLRQRQDIERRVAAEEAEATGATFGPLRLDIGMELENEEYERWKAWARTEAQAELQKTAMPTGIQAAEPAQDSYGPEENIEEEVPQSA</sequence>
<comment type="subunit">
    <text evidence="3 7">Component of the mitochondrial small ribosomal subunit.</text>
</comment>
<dbReference type="InterPro" id="IPR016939">
    <property type="entry name" value="Ribosomal_mS23_fun"/>
</dbReference>
<dbReference type="AlphaFoldDB" id="A0A3A2ZXQ1"/>
<comment type="subcellular location">
    <subcellularLocation>
        <location evidence="1 7">Mitochondrion</location>
    </subcellularLocation>
</comment>
<comment type="caution">
    <text evidence="9">The sequence shown here is derived from an EMBL/GenBank/DDBJ whole genome shotgun (WGS) entry which is preliminary data.</text>
</comment>
<evidence type="ECO:0000313" key="10">
    <source>
        <dbReference type="Proteomes" id="UP000266188"/>
    </source>
</evidence>
<feature type="compositionally biased region" description="Acidic residues" evidence="8">
    <location>
        <begin position="248"/>
        <end position="258"/>
    </location>
</feature>
<organism evidence="9 10">
    <name type="scientific">Aspergillus sclerotialis</name>
    <dbReference type="NCBI Taxonomy" id="2070753"/>
    <lineage>
        <taxon>Eukaryota</taxon>
        <taxon>Fungi</taxon>
        <taxon>Dikarya</taxon>
        <taxon>Ascomycota</taxon>
        <taxon>Pezizomycotina</taxon>
        <taxon>Eurotiomycetes</taxon>
        <taxon>Eurotiomycetidae</taxon>
        <taxon>Eurotiales</taxon>
        <taxon>Aspergillaceae</taxon>
        <taxon>Aspergillus</taxon>
        <taxon>Aspergillus subgen. Polypaecilum</taxon>
    </lineage>
</organism>